<evidence type="ECO:0000313" key="3">
    <source>
        <dbReference type="EMBL" id="MDS0282938.1"/>
    </source>
</evidence>
<keyword evidence="2" id="KW-1133">Transmembrane helix</keyword>
<feature type="transmembrane region" description="Helical" evidence="2">
    <location>
        <begin position="130"/>
        <end position="153"/>
    </location>
</feature>
<organism evidence="3 4">
    <name type="scientific">Haloarcula onubensis</name>
    <dbReference type="NCBI Taxonomy" id="2950539"/>
    <lineage>
        <taxon>Archaea</taxon>
        <taxon>Methanobacteriati</taxon>
        <taxon>Methanobacteriota</taxon>
        <taxon>Stenosarchaea group</taxon>
        <taxon>Halobacteria</taxon>
        <taxon>Halobacteriales</taxon>
        <taxon>Haloarculaceae</taxon>
        <taxon>Haloarcula</taxon>
    </lineage>
</organism>
<sequence>MSDAMTVHVNREGRHSLSVPDSFTASGSFDVVLVNHGDSTHVHLHLDDALSEQAAVDAPNHHVEGDGERRVRVTRTGDGTASGRLKLVTGYGATTRHVDVGLTEPRPADESVPVGEELTRPQPRAESEAAAGLGSVPIGTVLAAGGLAVGLAVGAGAALGSAAAVVGAVAVALLVVGVVVAVLASRT</sequence>
<keyword evidence="4" id="KW-1185">Reference proteome</keyword>
<dbReference type="Pfam" id="PF24368">
    <property type="entry name" value="DUF7524"/>
    <property type="match status" value="1"/>
</dbReference>
<evidence type="ECO:0000313" key="4">
    <source>
        <dbReference type="Proteomes" id="UP001268864"/>
    </source>
</evidence>
<protein>
    <submittedName>
        <fullName evidence="3">Uncharacterized protein</fullName>
    </submittedName>
</protein>
<dbReference type="RefSeq" id="WP_310900777.1">
    <property type="nucleotide sequence ID" value="NZ_JAMQOS010000004.1"/>
</dbReference>
<comment type="caution">
    <text evidence="3">The sequence shown here is derived from an EMBL/GenBank/DDBJ whole genome shotgun (WGS) entry which is preliminary data.</text>
</comment>
<evidence type="ECO:0000256" key="2">
    <source>
        <dbReference type="SAM" id="Phobius"/>
    </source>
</evidence>
<proteinExistence type="predicted"/>
<keyword evidence="2" id="KW-0812">Transmembrane</keyword>
<dbReference type="Proteomes" id="UP001268864">
    <property type="component" value="Unassembled WGS sequence"/>
</dbReference>
<gene>
    <name evidence="3" type="ORF">NDI86_12460</name>
</gene>
<accession>A0ABU2FQA4</accession>
<name>A0ABU2FQA4_9EURY</name>
<feature type="compositionally biased region" description="Basic and acidic residues" evidence="1">
    <location>
        <begin position="117"/>
        <end position="126"/>
    </location>
</feature>
<evidence type="ECO:0000256" key="1">
    <source>
        <dbReference type="SAM" id="MobiDB-lite"/>
    </source>
</evidence>
<keyword evidence="2" id="KW-0472">Membrane</keyword>
<reference evidence="3 4" key="1">
    <citation type="submission" date="2022-06" db="EMBL/GenBank/DDBJ databases">
        <title>Halomicroarcula sp. a new haloarchaeum isolate from saline soil.</title>
        <authorList>
            <person name="Strakova D."/>
            <person name="Galisteo C."/>
            <person name="Sanchez-Porro C."/>
            <person name="Ventosa A."/>
        </authorList>
    </citation>
    <scope>NUCLEOTIDE SEQUENCE [LARGE SCALE GENOMIC DNA]</scope>
    <source>
        <strain evidence="3 4">S3CR25-11</strain>
    </source>
</reference>
<feature type="transmembrane region" description="Helical" evidence="2">
    <location>
        <begin position="159"/>
        <end position="184"/>
    </location>
</feature>
<feature type="region of interest" description="Disordered" evidence="1">
    <location>
        <begin position="103"/>
        <end position="126"/>
    </location>
</feature>
<dbReference type="EMBL" id="JAMQOS010000004">
    <property type="protein sequence ID" value="MDS0282938.1"/>
    <property type="molecule type" value="Genomic_DNA"/>
</dbReference>
<dbReference type="InterPro" id="IPR055946">
    <property type="entry name" value="DUF7524"/>
</dbReference>